<evidence type="ECO:0000256" key="1">
    <source>
        <dbReference type="SAM" id="MobiDB-lite"/>
    </source>
</evidence>
<protein>
    <submittedName>
        <fullName evidence="2">Uncharacterized protein</fullName>
    </submittedName>
</protein>
<name>A0ABQ2G3K5_9DEIO</name>
<organism evidence="2 3">
    <name type="scientific">Deinococcus aerolatus</name>
    <dbReference type="NCBI Taxonomy" id="522487"/>
    <lineage>
        <taxon>Bacteria</taxon>
        <taxon>Thermotogati</taxon>
        <taxon>Deinococcota</taxon>
        <taxon>Deinococci</taxon>
        <taxon>Deinococcales</taxon>
        <taxon>Deinococcaceae</taxon>
        <taxon>Deinococcus</taxon>
    </lineage>
</organism>
<accession>A0ABQ2G3K5</accession>
<evidence type="ECO:0000313" key="2">
    <source>
        <dbReference type="EMBL" id="GGL72975.1"/>
    </source>
</evidence>
<gene>
    <name evidence="2" type="ORF">GCM10010840_08770</name>
</gene>
<comment type="caution">
    <text evidence="2">The sequence shown here is derived from an EMBL/GenBank/DDBJ whole genome shotgun (WGS) entry which is preliminary data.</text>
</comment>
<dbReference type="EMBL" id="BMOL01000002">
    <property type="protein sequence ID" value="GGL72975.1"/>
    <property type="molecule type" value="Genomic_DNA"/>
</dbReference>
<evidence type="ECO:0000313" key="3">
    <source>
        <dbReference type="Proteomes" id="UP000639973"/>
    </source>
</evidence>
<sequence length="116" mass="12310">MRGRDLEAIARGAYQQNGAGNRAHRLQGRPEDDVEDLRGSGGSSEGFGDVLEVLSQGGRRGGRPDKIGHPRSIAPDRNAASRTHKMQSDVCRDPTSLNPFVKAGAGASLRCSLQAT</sequence>
<dbReference type="Proteomes" id="UP000639973">
    <property type="component" value="Unassembled WGS sequence"/>
</dbReference>
<reference evidence="3" key="1">
    <citation type="journal article" date="2019" name="Int. J. Syst. Evol. Microbiol.">
        <title>The Global Catalogue of Microorganisms (GCM) 10K type strain sequencing project: providing services to taxonomists for standard genome sequencing and annotation.</title>
        <authorList>
            <consortium name="The Broad Institute Genomics Platform"/>
            <consortium name="The Broad Institute Genome Sequencing Center for Infectious Disease"/>
            <person name="Wu L."/>
            <person name="Ma J."/>
        </authorList>
    </citation>
    <scope>NUCLEOTIDE SEQUENCE [LARGE SCALE GENOMIC DNA]</scope>
    <source>
        <strain evidence="3">JCM 15442</strain>
    </source>
</reference>
<feature type="region of interest" description="Disordered" evidence="1">
    <location>
        <begin position="15"/>
        <end position="99"/>
    </location>
</feature>
<keyword evidence="3" id="KW-1185">Reference proteome</keyword>
<proteinExistence type="predicted"/>